<dbReference type="RefSeq" id="WP_258779216.1">
    <property type="nucleotide sequence ID" value="NZ_JANUGP010000010.1"/>
</dbReference>
<dbReference type="PROSITE" id="PS50943">
    <property type="entry name" value="HTH_CROC1"/>
    <property type="match status" value="1"/>
</dbReference>
<dbReference type="Proteomes" id="UP001205612">
    <property type="component" value="Unassembled WGS sequence"/>
</dbReference>
<dbReference type="SMART" id="SM00530">
    <property type="entry name" value="HTH_XRE"/>
    <property type="match status" value="1"/>
</dbReference>
<sequence>MLEQPHFGRQLRKLRLERGLSQAAVVGEGMSTGYLSRLESGERRPTGRAISYLAQQLGVEASALTELRAGGCLSHVLAAAASAPPGTDSAAALLQAVRDDERDERDDPTGRWQALWLLGRISEGHGDYEQERGHLRELIQLSELIAAPELRVRAYVRYARCLCALGDLRAAEPAAVTALGVARAERLPVADTLAAQTVLVGVETELGRLDVAERHVREIERELLPTAAPPLAAEALWTASVVADRQGDHDTAQARLEGALALFQGSDDLSLWTRLRTAATAAALRMSPPRVAAAERWLGEADVVLELIGTPPQLQEIRALRAHLAFHQGRWDEARALSGALSSDAELRLPYGDRVRLAVLEGRLKILDGRVDQGVASLRRLARQATDARNLDLAAHVWQSLATTLADVRTSDAAR</sequence>
<dbReference type="InterPro" id="IPR011990">
    <property type="entry name" value="TPR-like_helical_dom_sf"/>
</dbReference>
<evidence type="ECO:0000259" key="1">
    <source>
        <dbReference type="PROSITE" id="PS50943"/>
    </source>
</evidence>
<dbReference type="SUPFAM" id="SSF47413">
    <property type="entry name" value="lambda repressor-like DNA-binding domains"/>
    <property type="match status" value="1"/>
</dbReference>
<reference evidence="2 3" key="1">
    <citation type="submission" date="2022-08" db="EMBL/GenBank/DDBJ databases">
        <authorList>
            <person name="Somphong A."/>
            <person name="Phongsopitanun W."/>
        </authorList>
    </citation>
    <scope>NUCLEOTIDE SEQUENCE [LARGE SCALE GENOMIC DNA]</scope>
    <source>
        <strain evidence="2 3">LP11</strain>
    </source>
</reference>
<evidence type="ECO:0000313" key="3">
    <source>
        <dbReference type="Proteomes" id="UP001205612"/>
    </source>
</evidence>
<dbReference type="InterPro" id="IPR001387">
    <property type="entry name" value="Cro/C1-type_HTH"/>
</dbReference>
<protein>
    <submittedName>
        <fullName evidence="2">Helix-turn-helix domain-containing protein</fullName>
    </submittedName>
</protein>
<evidence type="ECO:0000313" key="2">
    <source>
        <dbReference type="EMBL" id="MCS0602710.1"/>
    </source>
</evidence>
<proteinExistence type="predicted"/>
<dbReference type="InterPro" id="IPR010982">
    <property type="entry name" value="Lambda_DNA-bd_dom_sf"/>
</dbReference>
<organism evidence="2 3">
    <name type="scientific">Streptomyces pyxinicus</name>
    <dbReference type="NCBI Taxonomy" id="2970331"/>
    <lineage>
        <taxon>Bacteria</taxon>
        <taxon>Bacillati</taxon>
        <taxon>Actinomycetota</taxon>
        <taxon>Actinomycetes</taxon>
        <taxon>Kitasatosporales</taxon>
        <taxon>Streptomycetaceae</taxon>
        <taxon>Streptomyces</taxon>
    </lineage>
</organism>
<dbReference type="Gene3D" id="1.25.40.10">
    <property type="entry name" value="Tetratricopeptide repeat domain"/>
    <property type="match status" value="1"/>
</dbReference>
<dbReference type="CDD" id="cd00093">
    <property type="entry name" value="HTH_XRE"/>
    <property type="match status" value="1"/>
</dbReference>
<gene>
    <name evidence="2" type="ORF">NX794_16040</name>
</gene>
<feature type="domain" description="HTH cro/C1-type" evidence="1">
    <location>
        <begin position="11"/>
        <end position="64"/>
    </location>
</feature>
<comment type="caution">
    <text evidence="2">The sequence shown here is derived from an EMBL/GenBank/DDBJ whole genome shotgun (WGS) entry which is preliminary data.</text>
</comment>
<dbReference type="Gene3D" id="1.10.260.40">
    <property type="entry name" value="lambda repressor-like DNA-binding domains"/>
    <property type="match status" value="1"/>
</dbReference>
<keyword evidence="3" id="KW-1185">Reference proteome</keyword>
<name>A0ABT2B2F9_9ACTN</name>
<dbReference type="Pfam" id="PF13560">
    <property type="entry name" value="HTH_31"/>
    <property type="match status" value="1"/>
</dbReference>
<accession>A0ABT2B2F9</accession>
<dbReference type="SUPFAM" id="SSF48452">
    <property type="entry name" value="TPR-like"/>
    <property type="match status" value="1"/>
</dbReference>
<dbReference type="EMBL" id="JANUGP010000010">
    <property type="protein sequence ID" value="MCS0602710.1"/>
    <property type="molecule type" value="Genomic_DNA"/>
</dbReference>